<name>A0AAQ3JV29_9LILI</name>
<proteinExistence type="predicted"/>
<sequence>MGYGKRWVRYPFTVVLVRCWLDLNHSLFGSCPIGASYMNSVCLVLQISQEFTNLLAELFMLVDPVSTQQNSPHNGIRLYHMIEALMSPLWLHVESKPVKVTALGVKPSLSSQGAAPMHPHLQYMSTNPVPKNSLGDD</sequence>
<dbReference type="AlphaFoldDB" id="A0AAQ3JV29"/>
<evidence type="ECO:0000256" key="2">
    <source>
        <dbReference type="SAM" id="SignalP"/>
    </source>
</evidence>
<dbReference type="Proteomes" id="UP001327560">
    <property type="component" value="Chromosome 2"/>
</dbReference>
<dbReference type="EMBL" id="CP136891">
    <property type="protein sequence ID" value="WOK96657.1"/>
    <property type="molecule type" value="Genomic_DNA"/>
</dbReference>
<feature type="region of interest" description="Disordered" evidence="1">
    <location>
        <begin position="111"/>
        <end position="137"/>
    </location>
</feature>
<evidence type="ECO:0000313" key="3">
    <source>
        <dbReference type="EMBL" id="WOK96657.1"/>
    </source>
</evidence>
<feature type="signal peptide" evidence="2">
    <location>
        <begin position="1"/>
        <end position="26"/>
    </location>
</feature>
<accession>A0AAQ3JV29</accession>
<evidence type="ECO:0000313" key="4">
    <source>
        <dbReference type="Proteomes" id="UP001327560"/>
    </source>
</evidence>
<keyword evidence="4" id="KW-1185">Reference proteome</keyword>
<organism evidence="3 4">
    <name type="scientific">Canna indica</name>
    <name type="common">Indian-shot</name>
    <dbReference type="NCBI Taxonomy" id="4628"/>
    <lineage>
        <taxon>Eukaryota</taxon>
        <taxon>Viridiplantae</taxon>
        <taxon>Streptophyta</taxon>
        <taxon>Embryophyta</taxon>
        <taxon>Tracheophyta</taxon>
        <taxon>Spermatophyta</taxon>
        <taxon>Magnoliopsida</taxon>
        <taxon>Liliopsida</taxon>
        <taxon>Zingiberales</taxon>
        <taxon>Cannaceae</taxon>
        <taxon>Canna</taxon>
    </lineage>
</organism>
<feature type="chain" id="PRO_5042931342" evidence="2">
    <location>
        <begin position="27"/>
        <end position="137"/>
    </location>
</feature>
<evidence type="ECO:0000256" key="1">
    <source>
        <dbReference type="SAM" id="MobiDB-lite"/>
    </source>
</evidence>
<protein>
    <submittedName>
        <fullName evidence="3">Uncharacterized protein</fullName>
    </submittedName>
</protein>
<reference evidence="3 4" key="1">
    <citation type="submission" date="2023-10" db="EMBL/GenBank/DDBJ databases">
        <title>Chromosome-scale genome assembly provides insights into flower coloration mechanisms of Canna indica.</title>
        <authorList>
            <person name="Li C."/>
        </authorList>
    </citation>
    <scope>NUCLEOTIDE SEQUENCE [LARGE SCALE GENOMIC DNA]</scope>
    <source>
        <tissue evidence="3">Flower</tissue>
    </source>
</reference>
<keyword evidence="2" id="KW-0732">Signal</keyword>
<gene>
    <name evidence="3" type="ORF">Cni_G05364</name>
</gene>